<keyword evidence="2" id="KW-1185">Reference proteome</keyword>
<evidence type="ECO:0000313" key="2">
    <source>
        <dbReference type="Proteomes" id="UP000032142"/>
    </source>
</evidence>
<organism evidence="1 2">
    <name type="scientific">Gossypium arboreum</name>
    <name type="common">Tree cotton</name>
    <name type="synonym">Gossypium nanking</name>
    <dbReference type="NCBI Taxonomy" id="29729"/>
    <lineage>
        <taxon>Eukaryota</taxon>
        <taxon>Viridiplantae</taxon>
        <taxon>Streptophyta</taxon>
        <taxon>Embryophyta</taxon>
        <taxon>Tracheophyta</taxon>
        <taxon>Spermatophyta</taxon>
        <taxon>Magnoliopsida</taxon>
        <taxon>eudicotyledons</taxon>
        <taxon>Gunneridae</taxon>
        <taxon>Pentapetalae</taxon>
        <taxon>rosids</taxon>
        <taxon>malvids</taxon>
        <taxon>Malvales</taxon>
        <taxon>Malvaceae</taxon>
        <taxon>Malvoideae</taxon>
        <taxon>Gossypium</taxon>
    </lineage>
</organism>
<evidence type="ECO:0000313" key="1">
    <source>
        <dbReference type="EMBL" id="KHG26139.1"/>
    </source>
</evidence>
<reference evidence="2" key="1">
    <citation type="submission" date="2014-09" db="EMBL/GenBank/DDBJ databases">
        <authorList>
            <person name="Mudge J."/>
            <person name="Ramaraj T."/>
            <person name="Lindquist I.E."/>
            <person name="Bharti A.K."/>
            <person name="Sundararajan A."/>
            <person name="Cameron C.T."/>
            <person name="Woodward J.E."/>
            <person name="May G.D."/>
            <person name="Brubaker C."/>
            <person name="Broadhvest J."/>
            <person name="Wilkins T.A."/>
        </authorList>
    </citation>
    <scope>NUCLEOTIDE SEQUENCE</scope>
    <source>
        <strain evidence="2">cv. AKA8401</strain>
    </source>
</reference>
<name>A0A0B0PNX1_GOSAR</name>
<protein>
    <submittedName>
        <fullName evidence="1">Histidine--tRNA ligase</fullName>
    </submittedName>
</protein>
<accession>A0A0B0PNX1</accession>
<proteinExistence type="predicted"/>
<dbReference type="GO" id="GO:0016874">
    <property type="term" value="F:ligase activity"/>
    <property type="evidence" value="ECO:0007669"/>
    <property type="project" value="UniProtKB-KW"/>
</dbReference>
<dbReference type="AlphaFoldDB" id="A0A0B0PNX1"/>
<keyword evidence="1" id="KW-0436">Ligase</keyword>
<gene>
    <name evidence="1" type="ORF">F383_05661</name>
</gene>
<dbReference type="EMBL" id="KN435196">
    <property type="protein sequence ID" value="KHG26139.1"/>
    <property type="molecule type" value="Genomic_DNA"/>
</dbReference>
<sequence length="127" mass="14041">MRLDSLEPPLRLSFPLAGRHHQSYHHSNLEALSAAAEYWHSHQHFVRCYCYSALVLAALFVSQTKLHQPSSGTAVQEVVDLMIGVVIVGVDSLVFFSVPDAGKELVHVHGPKVLPAITQCMLELIKC</sequence>
<dbReference type="Proteomes" id="UP000032142">
    <property type="component" value="Unassembled WGS sequence"/>
</dbReference>